<dbReference type="GO" id="GO:0051601">
    <property type="term" value="P:exocyst localization"/>
    <property type="evidence" value="ECO:0007669"/>
    <property type="project" value="TreeGrafter"/>
</dbReference>
<dbReference type="GO" id="GO:0006887">
    <property type="term" value="P:exocytosis"/>
    <property type="evidence" value="ECO:0007669"/>
    <property type="project" value="UniProtKB-KW"/>
</dbReference>
<dbReference type="Pfam" id="PF06046">
    <property type="entry name" value="Sec6"/>
    <property type="match status" value="1"/>
</dbReference>
<evidence type="ECO:0000313" key="4">
    <source>
        <dbReference type="EMBL" id="GCB65226.1"/>
    </source>
</evidence>
<reference evidence="4 5" key="1">
    <citation type="journal article" date="2018" name="Nat. Ecol. Evol.">
        <title>Shark genomes provide insights into elasmobranch evolution and the origin of vertebrates.</title>
        <authorList>
            <person name="Hara Y"/>
            <person name="Yamaguchi K"/>
            <person name="Onimaru K"/>
            <person name="Kadota M"/>
            <person name="Koyanagi M"/>
            <person name="Keeley SD"/>
            <person name="Tatsumi K"/>
            <person name="Tanaka K"/>
            <person name="Motone F"/>
            <person name="Kageyama Y"/>
            <person name="Nozu R"/>
            <person name="Adachi N"/>
            <person name="Nishimura O"/>
            <person name="Nakagawa R"/>
            <person name="Tanegashima C"/>
            <person name="Kiyatake I"/>
            <person name="Matsumoto R"/>
            <person name="Murakumo K"/>
            <person name="Nishida K"/>
            <person name="Terakita A"/>
            <person name="Kuratani S"/>
            <person name="Sato K"/>
            <person name="Hyodo S Kuraku.S."/>
        </authorList>
    </citation>
    <scope>NUCLEOTIDE SEQUENCE [LARGE SCALE GENOMIC DNA]</scope>
</reference>
<dbReference type="Proteomes" id="UP000288216">
    <property type="component" value="Unassembled WGS sequence"/>
</dbReference>
<dbReference type="FunFam" id="1.10.357.70:FF:000001">
    <property type="entry name" value="Exocyst complex component 3"/>
    <property type="match status" value="1"/>
</dbReference>
<accession>A0A401NWH1</accession>
<dbReference type="AlphaFoldDB" id="A0A401NWH1"/>
<dbReference type="OrthoDB" id="10047020at2759"/>
<dbReference type="GO" id="GO:0000145">
    <property type="term" value="C:exocyst"/>
    <property type="evidence" value="ECO:0007669"/>
    <property type="project" value="InterPro"/>
</dbReference>
<dbReference type="PANTHER" id="PTHR21292">
    <property type="entry name" value="EXOCYST COMPLEX COMPONENT SEC6-RELATED"/>
    <property type="match status" value="1"/>
</dbReference>
<dbReference type="GO" id="GO:0000149">
    <property type="term" value="F:SNARE binding"/>
    <property type="evidence" value="ECO:0007669"/>
    <property type="project" value="TreeGrafter"/>
</dbReference>
<organism evidence="4 5">
    <name type="scientific">Scyliorhinus torazame</name>
    <name type="common">Cloudy catshark</name>
    <name type="synonym">Catulus torazame</name>
    <dbReference type="NCBI Taxonomy" id="75743"/>
    <lineage>
        <taxon>Eukaryota</taxon>
        <taxon>Metazoa</taxon>
        <taxon>Chordata</taxon>
        <taxon>Craniata</taxon>
        <taxon>Vertebrata</taxon>
        <taxon>Chondrichthyes</taxon>
        <taxon>Elasmobranchii</taxon>
        <taxon>Galeomorphii</taxon>
        <taxon>Galeoidea</taxon>
        <taxon>Carcharhiniformes</taxon>
        <taxon>Scyliorhinidae</taxon>
        <taxon>Scyliorhinus</taxon>
    </lineage>
</organism>
<comment type="caution">
    <text evidence="4">The sequence shown here is derived from an EMBL/GenBank/DDBJ whole genome shotgun (WGS) entry which is preliminary data.</text>
</comment>
<gene>
    <name evidence="4" type="ORF">scyTo_0013430</name>
</gene>
<sequence length="778" mass="88345">MIMNLITPDPRGGNTSGVPAPGISAMVPADAMWPEFEKAEKLARGAALKWASGIFYHPDQLERLGQYRKRETQRTSSVQSRLKSAVQSYLEGVGTGLGQLRASVDDVRSVRHTLVDVCEDWQSKVNGFEGLAQLSSLVSDHVQLATAVHNLQQVFSVPEVVTETRQLIEDRRLLEAHSKLMAMESWRDNILCQLYRAGRQDTEGEQIVLSYFSAVRQLNEDLAKELWDVVSCGLTLVKQDPSLFVSAIRIIEREEKVDQVALDGQNQHMFFPPGRPKNLRQMFFKVIEQSTATQFRARQTDTKGPGLANHLAALQNNILNDLKVVKHLMVQCCPPHYNILQTYILLHHSCLSGHLQDIISWDLEKSEIYTVLNWIRQIYHSPEMVNHPDLSPDVDITSPGPLISQGALEQLEDKYVNAIRLAVSDWMQKAQEAEVNDWYREEEPESDHEGYCHSSLPVIVTQMLEENVQVAMVISDSLRDKMVAMALQELESFLYRFREAVISYGKERQKESQPKYYLLYLLAAVNNCIALRRTVQWLQQQCGQGSHGDCCSKLPHSIDTAVDRAMKKGCKLLIDEMFTELQPHFPQLLSGSWLSGSDFIDTICTVMDRYCNYFTRIREPVFQFMLFEGLRLVIIEYVHTLMLKKTVCKNPAERERLSDRMSHDAERLQELFCNLGLEEPDRLTNVISSVSELIKLRDTSLLSLEVSGLVTNYPDISDEHVSVLLDIRGDVSKDVRGTVLEMLEQNTQPPPEDYQPIFSDILVPAPILPFCLPAVKCG</sequence>
<dbReference type="EMBL" id="BFAA01006856">
    <property type="protein sequence ID" value="GCB65226.1"/>
    <property type="molecule type" value="Genomic_DNA"/>
</dbReference>
<protein>
    <submittedName>
        <fullName evidence="4">Uncharacterized protein</fullName>
    </submittedName>
</protein>
<dbReference type="Gene3D" id="1.10.357.70">
    <property type="entry name" value="Exocyst complex component Sec6, C-terminal domain"/>
    <property type="match status" value="1"/>
</dbReference>
<evidence type="ECO:0000313" key="5">
    <source>
        <dbReference type="Proteomes" id="UP000288216"/>
    </source>
</evidence>
<name>A0A401NWH1_SCYTO</name>
<comment type="similarity">
    <text evidence="1">Belongs to the SEC6 family.</text>
</comment>
<proteinExistence type="inferred from homology"/>
<feature type="region of interest" description="Disordered" evidence="3">
    <location>
        <begin position="1"/>
        <end position="20"/>
    </location>
</feature>
<dbReference type="InterPro" id="IPR042532">
    <property type="entry name" value="EXOC3/Sec6_C"/>
</dbReference>
<dbReference type="OMA" id="HLMVQCC"/>
<keyword evidence="2" id="KW-0268">Exocytosis</keyword>
<dbReference type="PANTHER" id="PTHR21292:SF12">
    <property type="entry name" value="EXOCYST COMPLEX COMPONENT 3-LIKE PROTEIN"/>
    <property type="match status" value="1"/>
</dbReference>
<evidence type="ECO:0000256" key="3">
    <source>
        <dbReference type="SAM" id="MobiDB-lite"/>
    </source>
</evidence>
<dbReference type="Gene3D" id="1.10.357.50">
    <property type="match status" value="1"/>
</dbReference>
<dbReference type="InterPro" id="IPR010326">
    <property type="entry name" value="EXOC3/Sec6"/>
</dbReference>
<keyword evidence="5" id="KW-1185">Reference proteome</keyword>
<evidence type="ECO:0000256" key="2">
    <source>
        <dbReference type="ARBA" id="ARBA00022483"/>
    </source>
</evidence>
<evidence type="ECO:0000256" key="1">
    <source>
        <dbReference type="ARBA" id="ARBA00009447"/>
    </source>
</evidence>
<dbReference type="STRING" id="75743.A0A401NWH1"/>